<keyword evidence="2" id="KW-1185">Reference proteome</keyword>
<dbReference type="RefSeq" id="WP_014159259.1">
    <property type="nucleotide sequence ID" value="NC_016147.2"/>
</dbReference>
<dbReference type="EMBL" id="CP003093">
    <property type="protein sequence ID" value="AER55081.1"/>
    <property type="molecule type" value="Genomic_DNA"/>
</dbReference>
<dbReference type="Proteomes" id="UP000005870">
    <property type="component" value="Chromosome"/>
</dbReference>
<dbReference type="HOGENOM" id="CLU_2900944_0_0_6"/>
<proteinExistence type="predicted"/>
<sequence length="62" mass="6630">MTTVAASVPVLRWAAQRARLHGLSTLPSVGSASLQEAPEVVAQCLRKPATFFEAARELETHA</sequence>
<gene>
    <name evidence="1" type="ordered locus">DSC_02140</name>
</gene>
<dbReference type="KEGG" id="psd:DSC_02140"/>
<evidence type="ECO:0000313" key="1">
    <source>
        <dbReference type="EMBL" id="AER55081.1"/>
    </source>
</evidence>
<dbReference type="AlphaFoldDB" id="G7UV02"/>
<evidence type="ECO:0000313" key="2">
    <source>
        <dbReference type="Proteomes" id="UP000005870"/>
    </source>
</evidence>
<protein>
    <submittedName>
        <fullName evidence="1">Uncharacterized protein</fullName>
    </submittedName>
</protein>
<dbReference type="OrthoDB" id="4252at2"/>
<accession>G7UV02</accession>
<dbReference type="STRING" id="1045855.DSC_02140"/>
<name>G7UV02_PSEUP</name>
<organism evidence="1 2">
    <name type="scientific">Pseudoxanthomonas spadix (strain BD-a59)</name>
    <dbReference type="NCBI Taxonomy" id="1045855"/>
    <lineage>
        <taxon>Bacteria</taxon>
        <taxon>Pseudomonadati</taxon>
        <taxon>Pseudomonadota</taxon>
        <taxon>Gammaproteobacteria</taxon>
        <taxon>Lysobacterales</taxon>
        <taxon>Lysobacteraceae</taxon>
        <taxon>Pseudoxanthomonas</taxon>
    </lineage>
</organism>
<reference evidence="1 2" key="1">
    <citation type="journal article" date="2012" name="J. Bacteriol.">
        <title>Complete Genome Sequence of the BTEX-Degrading Bacterium Pseudoxanthomonas spadix BD-a59.</title>
        <authorList>
            <person name="Lee S.H."/>
            <person name="Jin H.M."/>
            <person name="Lee H.J."/>
            <person name="Kim J.M."/>
            <person name="Jeon C.O."/>
        </authorList>
    </citation>
    <scope>NUCLEOTIDE SEQUENCE [LARGE SCALE GENOMIC DNA]</scope>
    <source>
        <strain evidence="1 2">BD-a59</strain>
    </source>
</reference>